<dbReference type="PANTHER" id="PTHR30383">
    <property type="entry name" value="THIOESTERASE 1/PROTEASE 1/LYSOPHOSPHOLIPASE L1"/>
    <property type="match status" value="1"/>
</dbReference>
<reference evidence="1" key="1">
    <citation type="submission" date="2020-12" db="EMBL/GenBank/DDBJ databases">
        <title>Clostridium thailandense sp. nov., a novel acetogenic bacterium isolated from peat land soil in Thailand.</title>
        <authorList>
            <person name="Chaikitkaew S."/>
            <person name="Birkeland N.K."/>
        </authorList>
    </citation>
    <scope>NUCLEOTIDE SEQUENCE</scope>
    <source>
        <strain evidence="1">PL3</strain>
    </source>
</reference>
<dbReference type="InterPro" id="IPR051532">
    <property type="entry name" value="Ester_Hydrolysis_Enzymes"/>
</dbReference>
<protein>
    <submittedName>
        <fullName evidence="1">Acyl-CoA thioesterase</fullName>
    </submittedName>
</protein>
<dbReference type="Proteomes" id="UP000694308">
    <property type="component" value="Unassembled WGS sequence"/>
</dbReference>
<evidence type="ECO:0000313" key="1">
    <source>
        <dbReference type="EMBL" id="MBV7272036.1"/>
    </source>
</evidence>
<dbReference type="RefSeq" id="WP_218319071.1">
    <property type="nucleotide sequence ID" value="NZ_JAEEGC010000017.1"/>
</dbReference>
<dbReference type="AlphaFoldDB" id="A0A949TRL9"/>
<gene>
    <name evidence="1" type="ORF">I6U48_03775</name>
</gene>
<keyword evidence="2" id="KW-1185">Reference proteome</keyword>
<organism evidence="1 2">
    <name type="scientific">Clostridium thailandense</name>
    <dbReference type="NCBI Taxonomy" id="2794346"/>
    <lineage>
        <taxon>Bacteria</taxon>
        <taxon>Bacillati</taxon>
        <taxon>Bacillota</taxon>
        <taxon>Clostridia</taxon>
        <taxon>Eubacteriales</taxon>
        <taxon>Clostridiaceae</taxon>
        <taxon>Clostridium</taxon>
    </lineage>
</organism>
<proteinExistence type="predicted"/>
<evidence type="ECO:0000313" key="2">
    <source>
        <dbReference type="Proteomes" id="UP000694308"/>
    </source>
</evidence>
<name>A0A949TRL9_9CLOT</name>
<dbReference type="EMBL" id="JAEEGC010000017">
    <property type="protein sequence ID" value="MBV7272036.1"/>
    <property type="molecule type" value="Genomic_DNA"/>
</dbReference>
<dbReference type="GO" id="GO:0004622">
    <property type="term" value="F:phosphatidylcholine lysophospholipase activity"/>
    <property type="evidence" value="ECO:0007669"/>
    <property type="project" value="TreeGrafter"/>
</dbReference>
<dbReference type="Pfam" id="PF00657">
    <property type="entry name" value="Lipase_GDSL"/>
    <property type="match status" value="1"/>
</dbReference>
<dbReference type="InterPro" id="IPR001087">
    <property type="entry name" value="GDSL"/>
</dbReference>
<comment type="caution">
    <text evidence="1">The sequence shown here is derived from an EMBL/GenBank/DDBJ whole genome shotgun (WGS) entry which is preliminary data.</text>
</comment>
<sequence length="267" mass="29991">MNRKITRIGILTLAFLSTIIFSVGFISSLKVTSSTSTNTVSKENAATLVQNNQTKELNNNSYNILVMGDSLAKGTGDEKGQGFANDFVSLWKTKVTKDIKVNNIAVNGDTSTGLLQIVKNDQTLKAVESSKIIFISIGGNEVKKFQASDPSSDSTNVKETEDIYLENLKNIFKYIRSKNKNSIIVFIGLYNPFEKDTTLDKIKLLNDWNYQTEQLIYQDPNSIFIPTHDLFKYNLDKYLSSDNFHPNASGYDAISKRIFETLKNYTT</sequence>
<dbReference type="PANTHER" id="PTHR30383:SF27">
    <property type="entry name" value="SPORE GERMINATION LIPASE LIPC"/>
    <property type="match status" value="1"/>
</dbReference>
<accession>A0A949TRL9</accession>